<evidence type="ECO:0000256" key="11">
    <source>
        <dbReference type="ARBA" id="ARBA00022679"/>
    </source>
</evidence>
<dbReference type="PROSITE" id="PS00801">
    <property type="entry name" value="TRANSKETOLASE_1"/>
    <property type="match status" value="1"/>
</dbReference>
<evidence type="ECO:0000256" key="12">
    <source>
        <dbReference type="ARBA" id="ARBA00022723"/>
    </source>
</evidence>
<dbReference type="AlphaFoldDB" id="A0A2A4H0S3"/>
<keyword evidence="14 22" id="KW-0460">Magnesium</keyword>
<evidence type="ECO:0000313" key="26">
    <source>
        <dbReference type="EMBL" id="PCF57169.1"/>
    </source>
</evidence>
<dbReference type="GO" id="GO:0006098">
    <property type="term" value="P:pentose-phosphate shunt"/>
    <property type="evidence" value="ECO:0007669"/>
    <property type="project" value="UniProtKB-UniPathway"/>
</dbReference>
<dbReference type="SUPFAM" id="SSF52922">
    <property type="entry name" value="TK C-terminal domain-like"/>
    <property type="match status" value="1"/>
</dbReference>
<evidence type="ECO:0000256" key="15">
    <source>
        <dbReference type="ARBA" id="ARBA00023052"/>
    </source>
</evidence>
<comment type="function">
    <text evidence="4 24">Catalyzes the transfer of a two-carbon ketol group from a ketose donor to an aldose acceptor, via a covalent intermediate with the cofactor thiamine pyrophosphate.</text>
</comment>
<organism evidence="26 27">
    <name type="scientific">Staphylococcus delphini</name>
    <dbReference type="NCBI Taxonomy" id="53344"/>
    <lineage>
        <taxon>Bacteria</taxon>
        <taxon>Bacillati</taxon>
        <taxon>Bacillota</taxon>
        <taxon>Bacilli</taxon>
        <taxon>Bacillales</taxon>
        <taxon>Staphylococcaceae</taxon>
        <taxon>Staphylococcus</taxon>
        <taxon>Staphylococcus intermedius group</taxon>
    </lineage>
</organism>
<dbReference type="GO" id="GO:0006310">
    <property type="term" value="P:DNA recombination"/>
    <property type="evidence" value="ECO:0007669"/>
    <property type="project" value="UniProtKB-KW"/>
</dbReference>
<keyword evidence="13 24" id="KW-0106">Calcium</keyword>
<evidence type="ECO:0000256" key="18">
    <source>
        <dbReference type="NCBIfam" id="TIGR00232"/>
    </source>
</evidence>
<reference evidence="26 27" key="1">
    <citation type="journal article" date="2017" name="PLoS ONE">
        <title>Development of a real-time PCR for detection of Staphylococcus pseudintermedius using a novel automated comparison of whole-genome sequences.</title>
        <authorList>
            <person name="Verstappen K.M."/>
            <person name="Huijbregts L."/>
            <person name="Spaninks M."/>
            <person name="Wagenaar J.A."/>
            <person name="Fluit A.C."/>
            <person name="Duim B."/>
        </authorList>
    </citation>
    <scope>NUCLEOTIDE SEQUENCE [LARGE SCALE GENOMIC DNA]</scope>
    <source>
        <strain evidence="26 27">215070706401-1</strain>
    </source>
</reference>
<evidence type="ECO:0000256" key="24">
    <source>
        <dbReference type="RuleBase" id="RU004996"/>
    </source>
</evidence>
<gene>
    <name evidence="26" type="ORF">B5C08_00130</name>
</gene>
<dbReference type="InterPro" id="IPR049557">
    <property type="entry name" value="Transketolase_CS"/>
</dbReference>
<dbReference type="Gene3D" id="3.40.50.970">
    <property type="match status" value="2"/>
</dbReference>
<dbReference type="CDD" id="cd07033">
    <property type="entry name" value="TPP_PYR_DXS_TK_like"/>
    <property type="match status" value="1"/>
</dbReference>
<dbReference type="RefSeq" id="WP_019165385.1">
    <property type="nucleotide sequence ID" value="NZ_CP094734.1"/>
</dbReference>
<comment type="cofactor">
    <cofactor evidence="22">
        <name>Mg(2+)</name>
        <dbReference type="ChEBI" id="CHEBI:18420"/>
    </cofactor>
    <text evidence="22">Binds 1 Mg(2+) ion per subunit. Can also utilize other divalent metal cations, such as Ca(2+), Mn(2+) and Co(2+).</text>
</comment>
<dbReference type="Gene3D" id="3.40.50.920">
    <property type="match status" value="1"/>
</dbReference>
<dbReference type="NCBIfam" id="TIGR00232">
    <property type="entry name" value="tktlase_bact"/>
    <property type="match status" value="1"/>
</dbReference>
<dbReference type="InterPro" id="IPR009014">
    <property type="entry name" value="Transketo_C/PFOR_II"/>
</dbReference>
<evidence type="ECO:0000256" key="9">
    <source>
        <dbReference type="ARBA" id="ARBA00013152"/>
    </source>
</evidence>
<accession>A0A2A4H0S3</accession>
<comment type="cofactor">
    <cofactor evidence="21">
        <name>thiamine diphosphate</name>
        <dbReference type="ChEBI" id="CHEBI:58937"/>
    </cofactor>
    <text evidence="21">Binds 1 thiamine pyrophosphate per subunit. During the reaction, the substrate forms a covalent intermediate with the cofactor.</text>
</comment>
<dbReference type="FunFam" id="3.40.50.970:FF:000081">
    <property type="entry name" value="Transketolase"/>
    <property type="match status" value="1"/>
</dbReference>
<evidence type="ECO:0000256" key="2">
    <source>
        <dbReference type="ARBA" id="ARBA00001936"/>
    </source>
</evidence>
<dbReference type="UniPathway" id="UPA00116"/>
<feature type="binding site" evidence="21">
    <location>
        <position position="435"/>
    </location>
    <ligand>
        <name>thiamine diphosphate</name>
        <dbReference type="ChEBI" id="CHEBI:58937"/>
    </ligand>
</feature>
<dbReference type="InterPro" id="IPR033247">
    <property type="entry name" value="Transketolase_fam"/>
</dbReference>
<evidence type="ECO:0000256" key="20">
    <source>
        <dbReference type="PIRSR" id="PIRSR605478-2"/>
    </source>
</evidence>
<evidence type="ECO:0000256" key="7">
    <source>
        <dbReference type="ARBA" id="ARBA00007131"/>
    </source>
</evidence>
<dbReference type="FunFam" id="3.40.50.920:FF:000003">
    <property type="entry name" value="Transketolase"/>
    <property type="match status" value="1"/>
</dbReference>
<dbReference type="UniPathway" id="UPA00115"/>
<evidence type="ECO:0000256" key="17">
    <source>
        <dbReference type="ARBA" id="ARBA00049473"/>
    </source>
</evidence>
<dbReference type="GeneID" id="77325126"/>
<feature type="active site" description="Proton donor" evidence="19">
    <location>
        <position position="409"/>
    </location>
</feature>
<feature type="binding site" evidence="22">
    <location>
        <position position="155"/>
    </location>
    <ligand>
        <name>Mg(2+)</name>
        <dbReference type="ChEBI" id="CHEBI:18420"/>
    </ligand>
</feature>
<dbReference type="InterPro" id="IPR029061">
    <property type="entry name" value="THDP-binding"/>
</dbReference>
<evidence type="ECO:0000256" key="14">
    <source>
        <dbReference type="ARBA" id="ARBA00022842"/>
    </source>
</evidence>
<evidence type="ECO:0000256" key="23">
    <source>
        <dbReference type="PIRSR" id="PIRSR605478-5"/>
    </source>
</evidence>
<feature type="binding site" evidence="20">
    <location>
        <position position="459"/>
    </location>
    <ligand>
        <name>substrate</name>
    </ligand>
</feature>
<dbReference type="EMBL" id="MWUU01000001">
    <property type="protein sequence ID" value="PCF57169.1"/>
    <property type="molecule type" value="Genomic_DNA"/>
</dbReference>
<feature type="binding site" evidence="20">
    <location>
        <position position="518"/>
    </location>
    <ligand>
        <name>substrate</name>
    </ligand>
</feature>
<dbReference type="CDD" id="cd02012">
    <property type="entry name" value="TPP_TK"/>
    <property type="match status" value="1"/>
</dbReference>
<evidence type="ECO:0000256" key="21">
    <source>
        <dbReference type="PIRSR" id="PIRSR605478-3"/>
    </source>
</evidence>
<dbReference type="PANTHER" id="PTHR43522">
    <property type="entry name" value="TRANSKETOLASE"/>
    <property type="match status" value="1"/>
</dbReference>
<keyword evidence="15 21" id="KW-0786">Thiamine pyrophosphate</keyword>
<dbReference type="InterPro" id="IPR055152">
    <property type="entry name" value="Transketolase-like_C_2"/>
</dbReference>
<comment type="similarity">
    <text evidence="7 24">Belongs to the transketolase family.</text>
</comment>
<dbReference type="SMART" id="SM00861">
    <property type="entry name" value="Transket_pyr"/>
    <property type="match status" value="1"/>
</dbReference>
<comment type="caution">
    <text evidence="26">The sequence shown here is derived from an EMBL/GenBank/DDBJ whole genome shotgun (WGS) entry which is preliminary data.</text>
</comment>
<keyword evidence="16" id="KW-0233">DNA recombination</keyword>
<dbReference type="GO" id="GO:0004802">
    <property type="term" value="F:transketolase activity"/>
    <property type="evidence" value="ECO:0007669"/>
    <property type="project" value="UniProtKB-UniRule"/>
</dbReference>
<comment type="cofactor">
    <cofactor evidence="2">
        <name>Mn(2+)</name>
        <dbReference type="ChEBI" id="CHEBI:29035"/>
    </cofactor>
</comment>
<dbReference type="InterPro" id="IPR005478">
    <property type="entry name" value="Transketolase_bac-like"/>
</dbReference>
<dbReference type="GO" id="GO:0046872">
    <property type="term" value="F:metal ion binding"/>
    <property type="evidence" value="ECO:0007669"/>
    <property type="project" value="UniProtKB-KW"/>
</dbReference>
<evidence type="ECO:0000256" key="1">
    <source>
        <dbReference type="ARBA" id="ARBA00001913"/>
    </source>
</evidence>
<dbReference type="Pfam" id="PF02779">
    <property type="entry name" value="Transket_pyr"/>
    <property type="match status" value="1"/>
</dbReference>
<name>A0A2A4H0S3_9STAP</name>
<comment type="pathway">
    <text evidence="6">Carbohydrate biosynthesis; Calvin cycle.</text>
</comment>
<feature type="site" description="Important for catalytic activity" evidence="23">
    <location>
        <position position="260"/>
    </location>
</feature>
<dbReference type="EC" id="2.2.1.1" evidence="9 18"/>
<feature type="binding site" evidence="22">
    <location>
        <position position="185"/>
    </location>
    <ligand>
        <name>Mg(2+)</name>
        <dbReference type="ChEBI" id="CHEBI:18420"/>
    </ligand>
</feature>
<evidence type="ECO:0000256" key="16">
    <source>
        <dbReference type="ARBA" id="ARBA00023172"/>
    </source>
</evidence>
<feature type="domain" description="Transketolase-like pyrimidine-binding" evidence="25">
    <location>
        <begin position="352"/>
        <end position="523"/>
    </location>
</feature>
<dbReference type="GO" id="GO:0005829">
    <property type="term" value="C:cytosol"/>
    <property type="evidence" value="ECO:0007669"/>
    <property type="project" value="TreeGrafter"/>
</dbReference>
<evidence type="ECO:0000313" key="27">
    <source>
        <dbReference type="Proteomes" id="UP000218335"/>
    </source>
</evidence>
<dbReference type="PROSITE" id="PS00802">
    <property type="entry name" value="TRANSKETOLASE_2"/>
    <property type="match status" value="1"/>
</dbReference>
<feature type="binding site" evidence="21">
    <location>
        <begin position="115"/>
        <end position="117"/>
    </location>
    <ligand>
        <name>thiamine diphosphate</name>
        <dbReference type="ChEBI" id="CHEBI:58937"/>
    </ligand>
</feature>
<feature type="binding site" evidence="20">
    <location>
        <position position="467"/>
    </location>
    <ligand>
        <name>substrate</name>
    </ligand>
</feature>
<dbReference type="Pfam" id="PF00456">
    <property type="entry name" value="Transketolase_N"/>
    <property type="match status" value="1"/>
</dbReference>
<evidence type="ECO:0000259" key="25">
    <source>
        <dbReference type="SMART" id="SM00861"/>
    </source>
</evidence>
<dbReference type="SUPFAM" id="SSF52518">
    <property type="entry name" value="Thiamin diphosphate-binding fold (THDP-binding)"/>
    <property type="match status" value="2"/>
</dbReference>
<comment type="cofactor">
    <cofactor evidence="24">
        <name>Mg(2+)</name>
        <dbReference type="ChEBI" id="CHEBI:18420"/>
    </cofactor>
    <cofactor evidence="24">
        <name>Ca(2+)</name>
        <dbReference type="ChEBI" id="CHEBI:29108"/>
    </cofactor>
    <cofactor evidence="24">
        <name>Mn(2+)</name>
        <dbReference type="ChEBI" id="CHEBI:29035"/>
    </cofactor>
    <cofactor evidence="24">
        <name>Co(2+)</name>
        <dbReference type="ChEBI" id="CHEBI:48828"/>
    </cofactor>
    <text evidence="24">Binds 1 Mg(2+) ion per subunit. Can also utilize other divalent metal cations, such as Ca(2+), Mn(2+) and Co(2+).</text>
</comment>
<feature type="binding site" evidence="21">
    <location>
        <position position="156"/>
    </location>
    <ligand>
        <name>thiamine diphosphate</name>
        <dbReference type="ChEBI" id="CHEBI:58937"/>
    </ligand>
</feature>
<feature type="binding site" evidence="20">
    <location>
        <position position="471"/>
    </location>
    <ligand>
        <name>substrate</name>
    </ligand>
</feature>
<feature type="binding site" evidence="21">
    <location>
        <position position="260"/>
    </location>
    <ligand>
        <name>thiamine diphosphate</name>
        <dbReference type="ChEBI" id="CHEBI:58937"/>
    </ligand>
</feature>
<feature type="binding site" evidence="20">
    <location>
        <position position="260"/>
    </location>
    <ligand>
        <name>substrate</name>
    </ligand>
</feature>
<evidence type="ECO:0000256" key="6">
    <source>
        <dbReference type="ARBA" id="ARBA00005215"/>
    </source>
</evidence>
<feature type="binding site" evidence="22">
    <location>
        <position position="187"/>
    </location>
    <ligand>
        <name>Mg(2+)</name>
        <dbReference type="ChEBI" id="CHEBI:18420"/>
    </ligand>
</feature>
<feature type="site" description="Important for catalytic activity" evidence="23">
    <location>
        <position position="28"/>
    </location>
</feature>
<comment type="catalytic activity">
    <reaction evidence="17 24">
        <text>D-sedoheptulose 7-phosphate + D-glyceraldehyde 3-phosphate = aldehydo-D-ribose 5-phosphate + D-xylulose 5-phosphate</text>
        <dbReference type="Rhea" id="RHEA:10508"/>
        <dbReference type="ChEBI" id="CHEBI:57483"/>
        <dbReference type="ChEBI" id="CHEBI:57737"/>
        <dbReference type="ChEBI" id="CHEBI:58273"/>
        <dbReference type="ChEBI" id="CHEBI:59776"/>
        <dbReference type="EC" id="2.2.1.1"/>
    </reaction>
</comment>
<evidence type="ECO:0000256" key="22">
    <source>
        <dbReference type="PIRSR" id="PIRSR605478-4"/>
    </source>
</evidence>
<dbReference type="InterPro" id="IPR005474">
    <property type="entry name" value="Transketolase_N"/>
</dbReference>
<feature type="binding site" evidence="20">
    <location>
        <position position="28"/>
    </location>
    <ligand>
        <name>substrate</name>
    </ligand>
</feature>
<keyword evidence="12 22" id="KW-0479">Metal-binding</keyword>
<dbReference type="InterPro" id="IPR005475">
    <property type="entry name" value="Transketolase-like_Pyr-bd"/>
</dbReference>
<dbReference type="GO" id="GO:0019253">
    <property type="term" value="P:reductive pentose-phosphate cycle"/>
    <property type="evidence" value="ECO:0007669"/>
    <property type="project" value="UniProtKB-UniPathway"/>
</dbReference>
<dbReference type="PANTHER" id="PTHR43522:SF2">
    <property type="entry name" value="TRANSKETOLASE 1-RELATED"/>
    <property type="match status" value="1"/>
</dbReference>
<evidence type="ECO:0000256" key="10">
    <source>
        <dbReference type="ARBA" id="ARBA00016662"/>
    </source>
</evidence>
<evidence type="ECO:0000256" key="19">
    <source>
        <dbReference type="PIRSR" id="PIRSR605478-1"/>
    </source>
</evidence>
<dbReference type="Pfam" id="PF22613">
    <property type="entry name" value="Transketolase_C_1"/>
    <property type="match status" value="1"/>
</dbReference>
<evidence type="ECO:0000256" key="5">
    <source>
        <dbReference type="ARBA" id="ARBA00004959"/>
    </source>
</evidence>
<comment type="cofactor">
    <cofactor evidence="3">
        <name>Co(2+)</name>
        <dbReference type="ChEBI" id="CHEBI:48828"/>
    </cofactor>
</comment>
<feature type="binding site" evidence="20">
    <location>
        <position position="382"/>
    </location>
    <ligand>
        <name>substrate</name>
    </ligand>
</feature>
<comment type="pathway">
    <text evidence="5">Carbohydrate degradation; pentose phosphate pathway.</text>
</comment>
<keyword evidence="11 24" id="KW-0808">Transferase</keyword>
<dbReference type="InterPro" id="IPR020826">
    <property type="entry name" value="Transketolase_BS"/>
</dbReference>
<comment type="subunit">
    <text evidence="8 24">Homodimer.</text>
</comment>
<feature type="binding site" evidence="21">
    <location>
        <position position="68"/>
    </location>
    <ligand>
        <name>thiamine diphosphate</name>
        <dbReference type="ChEBI" id="CHEBI:58937"/>
    </ligand>
</feature>
<feature type="binding site" evidence="21">
    <location>
        <position position="185"/>
    </location>
    <ligand>
        <name>thiamine diphosphate</name>
        <dbReference type="ChEBI" id="CHEBI:58937"/>
    </ligand>
</feature>
<evidence type="ECO:0000256" key="4">
    <source>
        <dbReference type="ARBA" id="ARBA00002931"/>
    </source>
</evidence>
<dbReference type="FunFam" id="3.40.50.970:FF:000003">
    <property type="entry name" value="Transketolase"/>
    <property type="match status" value="1"/>
</dbReference>
<feature type="binding site" evidence="20">
    <location>
        <position position="355"/>
    </location>
    <ligand>
        <name>substrate</name>
    </ligand>
</feature>
<evidence type="ECO:0000256" key="3">
    <source>
        <dbReference type="ARBA" id="ARBA00001941"/>
    </source>
</evidence>
<proteinExistence type="inferred from homology"/>
<sequence length="661" mass="72222">MSQRNDSLAINTIRGLSIDAIEKANSGHPGLPMGAAPMAYTLWTRHLNFNPNSHEYFNRDRFILSAGHGSALLYSLLHVSGSLELDELKQFRQWDSKTPGHPEYHHTQGVEITTGPLGQGFAMSVGMAMAEKHLAAKFNKDIDVVDHYTYVLASDGDLMEGISHEAASLAGHLKLDKLITLYDSNDISLDGEASKAFSEDIKKRFEAYGWNHILVKDGNDIEAIDKAIEEAKGQAGPTIIEVKTIIGYGSPNKSNSNASHGAPLGEEERNLTFESYNLDPSKHFHVEDEVYDIFNSTMIQRADENEKAWKEKVEQYAEKYPELYKEFEDAMAGKLPEGYENELPKFELGHKGASRADSGDVIQALSKAVPTLFGGSADLASSNKSNVKNETDFSAENGVGKNVWFGVREFAMAAAVNGMAAHGGLHPYGATFFVFSDYLKPALRLAAIMGLRSTFVFTHDSIAVGEDGPTHEPIEQLAGLRAIPNLNVIRPADGNETRVAWKVAVESNGTPTALVLTRQGLPVLDVEESTVEEGVRKGAYVVFETEKAPEYVLLASGSEVSLTVDVAKALEEQGKGVRVVSMPNWNAFENQSKAYQDEILLPHVEKRAAVEMAASLGWHKYVGMNGVVVGIDRYGASAPGDLVVEKYGFTKENVLAEIEKL</sequence>
<evidence type="ECO:0000256" key="13">
    <source>
        <dbReference type="ARBA" id="ARBA00022837"/>
    </source>
</evidence>
<comment type="cofactor">
    <cofactor evidence="1">
        <name>Ca(2+)</name>
        <dbReference type="ChEBI" id="CHEBI:29108"/>
    </cofactor>
</comment>
<protein>
    <recommendedName>
        <fullName evidence="10 18">Transketolase</fullName>
        <ecNumber evidence="9 18">2.2.1.1</ecNumber>
    </recommendedName>
</protein>
<dbReference type="Proteomes" id="UP000218335">
    <property type="component" value="Unassembled WGS sequence"/>
</dbReference>
<evidence type="ECO:0000256" key="8">
    <source>
        <dbReference type="ARBA" id="ARBA00011738"/>
    </source>
</evidence>